<accession>A0A830GYC5</accession>
<feature type="domain" description="Cas10/Cmr2 second palm" evidence="5">
    <location>
        <begin position="753"/>
        <end position="936"/>
    </location>
</feature>
<dbReference type="Proteomes" id="UP000610960">
    <property type="component" value="Unassembled WGS sequence"/>
</dbReference>
<evidence type="ECO:0000256" key="1">
    <source>
        <dbReference type="ARBA" id="ARBA00022741"/>
    </source>
</evidence>
<dbReference type="GO" id="GO:0051607">
    <property type="term" value="P:defense response to virus"/>
    <property type="evidence" value="ECO:0007669"/>
    <property type="project" value="UniProtKB-KW"/>
</dbReference>
<gene>
    <name evidence="6" type="ORF">GCM10007981_10330</name>
</gene>
<evidence type="ECO:0000256" key="2">
    <source>
        <dbReference type="ARBA" id="ARBA00023118"/>
    </source>
</evidence>
<comment type="caution">
    <text evidence="6">The sequence shown here is derived from an EMBL/GenBank/DDBJ whole genome shotgun (WGS) entry which is preliminary data.</text>
</comment>
<dbReference type="InterPro" id="IPR024615">
    <property type="entry name" value="CRISPR-assoc_Cmr2_N"/>
</dbReference>
<dbReference type="EMBL" id="BMNL01000002">
    <property type="protein sequence ID" value="GGP20798.1"/>
    <property type="molecule type" value="Genomic_DNA"/>
</dbReference>
<dbReference type="InterPro" id="IPR043128">
    <property type="entry name" value="Rev_trsase/Diguanyl_cyclase"/>
</dbReference>
<dbReference type="Pfam" id="PF12469">
    <property type="entry name" value="Cmr2_N"/>
    <property type="match status" value="1"/>
</dbReference>
<keyword evidence="2" id="KW-0051">Antiviral defense</keyword>
<evidence type="ECO:0000259" key="5">
    <source>
        <dbReference type="Pfam" id="PF22335"/>
    </source>
</evidence>
<evidence type="ECO:0000313" key="6">
    <source>
        <dbReference type="EMBL" id="GGP20798.1"/>
    </source>
</evidence>
<dbReference type="InterPro" id="IPR054767">
    <property type="entry name" value="Cas10-Cmr2_palm2"/>
</dbReference>
<dbReference type="AlphaFoldDB" id="A0A830GYC5"/>
<reference evidence="6" key="1">
    <citation type="journal article" date="2014" name="Int. J. Syst. Evol. Microbiol.">
        <title>Complete genome sequence of Corynebacterium casei LMG S-19264T (=DSM 44701T), isolated from a smear-ripened cheese.</title>
        <authorList>
            <consortium name="US DOE Joint Genome Institute (JGI-PGF)"/>
            <person name="Walter F."/>
            <person name="Albersmeier A."/>
            <person name="Kalinowski J."/>
            <person name="Ruckert C."/>
        </authorList>
    </citation>
    <scope>NUCLEOTIDE SEQUENCE</scope>
    <source>
        <strain evidence="6">JCM 10088</strain>
    </source>
</reference>
<keyword evidence="1" id="KW-0547">Nucleotide-binding</keyword>
<dbReference type="InterPro" id="IPR013407">
    <property type="entry name" value="CRISPR-assoc_prot_Cmr2"/>
</dbReference>
<protein>
    <recommendedName>
        <fullName evidence="8">Type III-B CRISPR-associated protein Cas10/Cmr2</fullName>
    </recommendedName>
</protein>
<dbReference type="NCBIfam" id="TIGR02577">
    <property type="entry name" value="cas_TM1794_Cmr2"/>
    <property type="match status" value="1"/>
</dbReference>
<reference evidence="6" key="2">
    <citation type="submission" date="2020-09" db="EMBL/GenBank/DDBJ databases">
        <authorList>
            <person name="Sun Q."/>
            <person name="Ohkuma M."/>
        </authorList>
    </citation>
    <scope>NUCLEOTIDE SEQUENCE</scope>
    <source>
        <strain evidence="6">JCM 10088</strain>
    </source>
</reference>
<dbReference type="InterPro" id="IPR038242">
    <property type="entry name" value="Cmr2_N"/>
</dbReference>
<dbReference type="Gene3D" id="3.30.70.2220">
    <property type="entry name" value="CRISPR-Cas system, Cmr2 subunit, D1 domain, cysteine cluster"/>
    <property type="match status" value="1"/>
</dbReference>
<dbReference type="OrthoDB" id="148218at2157"/>
<name>A0A830GYC5_9CREN</name>
<evidence type="ECO:0000259" key="4">
    <source>
        <dbReference type="Pfam" id="PF12469"/>
    </source>
</evidence>
<feature type="domain" description="CRISPR-associated protein Cmr2 N-terminal" evidence="4">
    <location>
        <begin position="211"/>
        <end position="359"/>
    </location>
</feature>
<keyword evidence="3" id="KW-0175">Coiled coil</keyword>
<dbReference type="RefSeq" id="WP_188596342.1">
    <property type="nucleotide sequence ID" value="NZ_BMNL01000002.1"/>
</dbReference>
<feature type="coiled-coil region" evidence="3">
    <location>
        <begin position="907"/>
        <end position="934"/>
    </location>
</feature>
<dbReference type="GO" id="GO:0000166">
    <property type="term" value="F:nucleotide binding"/>
    <property type="evidence" value="ECO:0007669"/>
    <property type="project" value="UniProtKB-KW"/>
</dbReference>
<dbReference type="Gene3D" id="3.30.70.270">
    <property type="match status" value="1"/>
</dbReference>
<proteinExistence type="predicted"/>
<keyword evidence="7" id="KW-1185">Reference proteome</keyword>
<dbReference type="Pfam" id="PF22335">
    <property type="entry name" value="Cas10-Cmr2_palm2"/>
    <property type="match status" value="1"/>
</dbReference>
<evidence type="ECO:0000313" key="7">
    <source>
        <dbReference type="Proteomes" id="UP000610960"/>
    </source>
</evidence>
<organism evidence="6 7">
    <name type="scientific">Thermocladium modestius</name>
    <dbReference type="NCBI Taxonomy" id="62609"/>
    <lineage>
        <taxon>Archaea</taxon>
        <taxon>Thermoproteota</taxon>
        <taxon>Thermoprotei</taxon>
        <taxon>Thermoproteales</taxon>
        <taxon>Thermoproteaceae</taxon>
        <taxon>Thermocladium</taxon>
    </lineage>
</organism>
<evidence type="ECO:0008006" key="8">
    <source>
        <dbReference type="Google" id="ProtNLM"/>
    </source>
</evidence>
<sequence length="1089" mass="123646">MDWLKYFGDKSWALLHDPPNKMWIIVGKNGTGRCYDKTRGFNDAHEEDAAEMWYELGLSDPFGDINNSSGMYGLVKEADKLASSMDRWLISKTLGKNRGGVFSYHKLHNIFNPTLKVDLNTVNCPDVRKYITELKNILDIVNNGNELDKEKLSRIKYHVLYSMYELKWISDGLPPSLADTRMPTHSVFDHVYATAMSINMLWPNGTIGGYLVELDIPGIQRVINAARKAGDFWAGSWLVSMLAWLAVWPLVWKYGPDIIIKPTLRLNPIYHVFLVGKLNQISAEDYIKRAILDFYMKLIFKMESSGKEYSEVDKWLTRLLISRPIIPGTIQLILPRDLGSMENIENLLADNFKKAYKCLMDWAFNGSCEDKNYEEINIMLKERSPPTEFMKIASKIYGEFKDGEVFDGLINPRFNVIDLSIVYSCAKNYIEQNKIDENCYYNGITDDLLNDFKGRIEAINKTIEEITKISESSDADDRESINDNKEKEKKEDNDDYIKRAILDLGLNVLRHNSVIKSMRIMNYSKAWFKMNGNNIVKTNVKGEDPFSKYVFYGRKSTGYSYCSICGEEPAILHFRKSRNGEDYDSDTKKMIAELLNVSDGDVTANLVSQVKPGEKIGPLCLLKRTIYYRFMSSMGHDSALPFDTTDDIAIAWIASNAKELIEKIEGKDSCNQVANYLKPHNGSNNSRSITELCSPGKGNCVESAVKNFNKCMDEIDEETLINVFRRLPNFPELKNLKIEMRPNKKLIHFRSNYVIIRGDADNIGKKLSRGKIDMKSYSNLMEELANHFFNNGMKEYGNVYRSISQNIANIELLVTPAYLSSLSMALMITALTDIYITDYKYLGGSVSSMIFSGGDDVLALAPIEVALAMVKDLRKNYWGSTQGSNPGFHSVGKYHFPALTVFGRSFAARFVNIMDNMNEEIKRAAEDLEMNSKEAKWGDKDIKEKDALTISESRSNASAVVPLSDGSSLSTVGTAVDFLNKVFLFMIGNALSHNIPEDYDKYADIIRMILSKNIDDELLASIWNSLISNNIIVNNHGLKYLPSDLEVSFDSFKKSVYGILLFNRDTNGNQKKNIIDEFIKAIKILRGYP</sequence>
<evidence type="ECO:0000256" key="3">
    <source>
        <dbReference type="SAM" id="Coils"/>
    </source>
</evidence>